<feature type="compositionally biased region" description="Low complexity" evidence="1">
    <location>
        <begin position="141"/>
        <end position="178"/>
    </location>
</feature>
<protein>
    <recommendedName>
        <fullName evidence="2">EF-hand domain-containing protein</fullName>
    </recommendedName>
</protein>
<dbReference type="Proteomes" id="UP000244934">
    <property type="component" value="Unassembled WGS sequence"/>
</dbReference>
<feature type="domain" description="EF-hand" evidence="2">
    <location>
        <begin position="67"/>
        <end position="102"/>
    </location>
</feature>
<dbReference type="PROSITE" id="PS51257">
    <property type="entry name" value="PROKAR_LIPOPROTEIN"/>
    <property type="match status" value="1"/>
</dbReference>
<evidence type="ECO:0000313" key="4">
    <source>
        <dbReference type="Proteomes" id="UP000244934"/>
    </source>
</evidence>
<dbReference type="Gene3D" id="1.10.238.10">
    <property type="entry name" value="EF-hand"/>
    <property type="match status" value="1"/>
</dbReference>
<dbReference type="InterPro" id="IPR018247">
    <property type="entry name" value="EF_Hand_1_Ca_BS"/>
</dbReference>
<dbReference type="InterPro" id="IPR002048">
    <property type="entry name" value="EF_hand_dom"/>
</dbReference>
<feature type="region of interest" description="Disordered" evidence="1">
    <location>
        <begin position="108"/>
        <end position="187"/>
    </location>
</feature>
<dbReference type="InterPro" id="IPR011992">
    <property type="entry name" value="EF-hand-dom_pair"/>
</dbReference>
<dbReference type="PROSITE" id="PS50222">
    <property type="entry name" value="EF_HAND_2"/>
    <property type="match status" value="1"/>
</dbReference>
<proteinExistence type="predicted"/>
<keyword evidence="4" id="KW-1185">Reference proteome</keyword>
<name>A0A2R8CK88_9GAMM</name>
<gene>
    <name evidence="3" type="ORF">KSP9073_01290</name>
</gene>
<dbReference type="EMBL" id="ONZI01000002">
    <property type="protein sequence ID" value="SPJ33285.1"/>
    <property type="molecule type" value="Genomic_DNA"/>
</dbReference>
<feature type="compositionally biased region" description="Polar residues" evidence="1">
    <location>
        <begin position="113"/>
        <end position="122"/>
    </location>
</feature>
<reference evidence="4" key="1">
    <citation type="submission" date="2018-03" db="EMBL/GenBank/DDBJ databases">
        <authorList>
            <person name="Navarro De La Torre S."/>
        </authorList>
    </citation>
    <scope>NUCLEOTIDE SEQUENCE [LARGE SCALE GENOMIC DNA]</scope>
    <source>
        <strain evidence="4">EAod3</strain>
    </source>
</reference>
<evidence type="ECO:0000256" key="1">
    <source>
        <dbReference type="SAM" id="MobiDB-lite"/>
    </source>
</evidence>
<evidence type="ECO:0000313" key="3">
    <source>
        <dbReference type="EMBL" id="SPJ33285.1"/>
    </source>
</evidence>
<organism evidence="3 4">
    <name type="scientific">Kushneria phyllosphaerae</name>
    <dbReference type="NCBI Taxonomy" id="2100822"/>
    <lineage>
        <taxon>Bacteria</taxon>
        <taxon>Pseudomonadati</taxon>
        <taxon>Pseudomonadota</taxon>
        <taxon>Gammaproteobacteria</taxon>
        <taxon>Oceanospirillales</taxon>
        <taxon>Halomonadaceae</taxon>
        <taxon>Kushneria</taxon>
    </lineage>
</organism>
<dbReference type="AlphaFoldDB" id="A0A2R8CK88"/>
<sequence length="187" mass="19488">MRSGPTRYRDRLSGLVIVATLAGCAQHSTQHSDAAQAGTSSDDGLNVDALFDQANTDARSGLSALDLERLGLGDHWNTLDKNGDGQISRQEFRRRLDDPAISQRLHALAQGSEGKTSEQAVSSAWHLPPESPSQTWQRSNTSSTPATLSAPSSAPSAAAWGVSGASEEQAPVEPAAPADNSGDSASP</sequence>
<dbReference type="PROSITE" id="PS00018">
    <property type="entry name" value="EF_HAND_1"/>
    <property type="match status" value="1"/>
</dbReference>
<accession>A0A2R8CK88</accession>
<evidence type="ECO:0000259" key="2">
    <source>
        <dbReference type="PROSITE" id="PS50222"/>
    </source>
</evidence>
<dbReference type="SUPFAM" id="SSF47473">
    <property type="entry name" value="EF-hand"/>
    <property type="match status" value="1"/>
</dbReference>
<dbReference type="GO" id="GO:0005509">
    <property type="term" value="F:calcium ion binding"/>
    <property type="evidence" value="ECO:0007669"/>
    <property type="project" value="InterPro"/>
</dbReference>